<dbReference type="InterPro" id="IPR055705">
    <property type="entry name" value="DUF7281"/>
</dbReference>
<dbReference type="Proteomes" id="UP001524570">
    <property type="component" value="Unassembled WGS sequence"/>
</dbReference>
<proteinExistence type="predicted"/>
<gene>
    <name evidence="2" type="ORF">NP589_15490</name>
</gene>
<name>A0ABT1TW75_9GAMM</name>
<evidence type="ECO:0000259" key="1">
    <source>
        <dbReference type="Pfam" id="PF23947"/>
    </source>
</evidence>
<comment type="caution">
    <text evidence="2">The sequence shown here is derived from an EMBL/GenBank/DDBJ whole genome shotgun (WGS) entry which is preliminary data.</text>
</comment>
<organism evidence="2 3">
    <name type="scientific">Methylomonas rosea</name>
    <dbReference type="NCBI Taxonomy" id="2952227"/>
    <lineage>
        <taxon>Bacteria</taxon>
        <taxon>Pseudomonadati</taxon>
        <taxon>Pseudomonadota</taxon>
        <taxon>Gammaproteobacteria</taxon>
        <taxon>Methylococcales</taxon>
        <taxon>Methylococcaceae</taxon>
        <taxon>Methylomonas</taxon>
    </lineage>
</organism>
<dbReference type="SUPFAM" id="SSF56726">
    <property type="entry name" value="DNA topoisomerase IV, alpha subunit"/>
    <property type="match status" value="1"/>
</dbReference>
<dbReference type="EMBL" id="JANIBL010000051">
    <property type="protein sequence ID" value="MCQ8118838.1"/>
    <property type="molecule type" value="Genomic_DNA"/>
</dbReference>
<feature type="domain" description="DUF7281" evidence="1">
    <location>
        <begin position="100"/>
        <end position="284"/>
    </location>
</feature>
<protein>
    <recommendedName>
        <fullName evidence="1">DUF7281 domain-containing protein</fullName>
    </recommendedName>
</protein>
<dbReference type="RefSeq" id="WP_256607806.1">
    <property type="nucleotide sequence ID" value="NZ_JANIBL010000051.1"/>
</dbReference>
<evidence type="ECO:0000313" key="3">
    <source>
        <dbReference type="Proteomes" id="UP001524570"/>
    </source>
</evidence>
<accession>A0ABT1TW75</accession>
<sequence length="288" mass="32699">MNKTWLAVIARAIDSEQELFPLNQTWQAIHQEYNIGLTQAKKLLLSYQDKLELRELVQKISHIDLQKVSPGEFAGMQREQVLTLAINEKLAGQSVKKNRLAIKSLPGRALKLNGEHYRLPENSHCDMALESISSVEHQSMWIIENYRCFDQLGAIKLEESAASTEPLVVFRGDHIYQAGTVLSLIEKLQLPVWVMGDLDPKGLSIAQSYPNFAGLIAPNMAVLENYFSDPSKANRKLYEKQLAGCRKALSDTRYPIIENCWKKIKRHQAGIVQEHWLVVNTTLKMHPA</sequence>
<reference evidence="2 3" key="1">
    <citation type="submission" date="2022-07" db="EMBL/GenBank/DDBJ databases">
        <title>Methylomonas rivi sp. nov., Methylomonas rosea sp. nov., Methylomonas aureus sp. nov. and Methylomonas subterranea sp. nov., four novel methanotrophs isolated from a freshwater creek and the deep terrestrial subsurface.</title>
        <authorList>
            <person name="Abin C."/>
            <person name="Sankaranarayanan K."/>
            <person name="Garner C."/>
            <person name="Sindelar R."/>
            <person name="Kotary K."/>
            <person name="Garner R."/>
            <person name="Barclay S."/>
            <person name="Lawson P."/>
            <person name="Krumholz L."/>
        </authorList>
    </citation>
    <scope>NUCLEOTIDE SEQUENCE [LARGE SCALE GENOMIC DNA]</scope>
    <source>
        <strain evidence="2 3">WSC-7</strain>
    </source>
</reference>
<dbReference type="Pfam" id="PF23947">
    <property type="entry name" value="DUF7281"/>
    <property type="match status" value="1"/>
</dbReference>
<evidence type="ECO:0000313" key="2">
    <source>
        <dbReference type="EMBL" id="MCQ8118838.1"/>
    </source>
</evidence>
<keyword evidence="3" id="KW-1185">Reference proteome</keyword>
<dbReference type="InterPro" id="IPR036078">
    <property type="entry name" value="Spo11/TopoVI_A_sf"/>
</dbReference>